<dbReference type="AlphaFoldDB" id="A0A0R1S2U1"/>
<dbReference type="Proteomes" id="UP000052013">
    <property type="component" value="Unassembled WGS sequence"/>
</dbReference>
<gene>
    <name evidence="1" type="ORF">FC85_GL001729</name>
</gene>
<name>A0A0R1S2U1_9LACO</name>
<accession>A0A0R1S2U1</accession>
<reference evidence="1 2" key="1">
    <citation type="journal article" date="2015" name="Genome Announc.">
        <title>Expanding the biotechnology potential of lactobacilli through comparative genomics of 213 strains and associated genera.</title>
        <authorList>
            <person name="Sun Z."/>
            <person name="Harris H.M."/>
            <person name="McCann A."/>
            <person name="Guo C."/>
            <person name="Argimon S."/>
            <person name="Zhang W."/>
            <person name="Yang X."/>
            <person name="Jeffery I.B."/>
            <person name="Cooney J.C."/>
            <person name="Kagawa T.F."/>
            <person name="Liu W."/>
            <person name="Song Y."/>
            <person name="Salvetti E."/>
            <person name="Wrobel A."/>
            <person name="Rasinkangas P."/>
            <person name="Parkhill J."/>
            <person name="Rea M.C."/>
            <person name="O'Sullivan O."/>
            <person name="Ritari J."/>
            <person name="Douillard F.P."/>
            <person name="Paul Ross R."/>
            <person name="Yang R."/>
            <person name="Briner A.E."/>
            <person name="Felis G.E."/>
            <person name="de Vos W.M."/>
            <person name="Barrangou R."/>
            <person name="Klaenhammer T.R."/>
            <person name="Caufield P.W."/>
            <person name="Cui Y."/>
            <person name="Zhang H."/>
            <person name="O'Toole P.W."/>
        </authorList>
    </citation>
    <scope>NUCLEOTIDE SEQUENCE [LARGE SCALE GENOMIC DNA]</scope>
    <source>
        <strain evidence="1 2">DSM 14421</strain>
    </source>
</reference>
<dbReference type="EMBL" id="AZEY01000105">
    <property type="protein sequence ID" value="KRL62862.1"/>
    <property type="molecule type" value="Genomic_DNA"/>
</dbReference>
<evidence type="ECO:0000313" key="2">
    <source>
        <dbReference type="Proteomes" id="UP000052013"/>
    </source>
</evidence>
<sequence length="276" mass="31658">MRVLLKKRSWQWLIGLMTLLTICGLSTIVHAQINSRPMIQDQRHLLSATQRQRIIETNRRWQRDRNHPAIWVYTLKRLPDAVTNDPAFGTRNEDAVMSFRGFTENVLQRNAHNEVPVHVNEDRQTAIAQQAGRDGQHVSFIIVYPAKSQLHTIFVPSDDVDTATSDLQTWLLNFRLPSKQGNGSSVMAYFDRYQPFITKHVATTSKIKPGPGWGKVTFWLFLAILVPWLVIRKLIHPGSHIDWSTAGNDNFGEGYFWGWFDSNHFGGGNGGWGPWW</sequence>
<evidence type="ECO:0000313" key="1">
    <source>
        <dbReference type="EMBL" id="KRL62862.1"/>
    </source>
</evidence>
<protein>
    <recommendedName>
        <fullName evidence="3">TPM domain-containing protein</fullName>
    </recommendedName>
</protein>
<proteinExistence type="predicted"/>
<comment type="caution">
    <text evidence="1">The sequence shown here is derived from an EMBL/GenBank/DDBJ whole genome shotgun (WGS) entry which is preliminary data.</text>
</comment>
<organism evidence="1 2">
    <name type="scientific">Lentilactobacillus diolivorans DSM 14421</name>
    <dbReference type="NCBI Taxonomy" id="1423739"/>
    <lineage>
        <taxon>Bacteria</taxon>
        <taxon>Bacillati</taxon>
        <taxon>Bacillota</taxon>
        <taxon>Bacilli</taxon>
        <taxon>Lactobacillales</taxon>
        <taxon>Lactobacillaceae</taxon>
        <taxon>Lentilactobacillus</taxon>
    </lineage>
</organism>
<evidence type="ECO:0008006" key="3">
    <source>
        <dbReference type="Google" id="ProtNLM"/>
    </source>
</evidence>
<dbReference type="STRING" id="1423739.FC85_GL001729"/>
<dbReference type="PATRIC" id="fig|1423739.3.peg.1811"/>